<evidence type="ECO:0000313" key="4">
    <source>
        <dbReference type="EMBL" id="CAD8104552.1"/>
    </source>
</evidence>
<keyword evidence="5" id="KW-1185">Reference proteome</keyword>
<dbReference type="InterPro" id="IPR045464">
    <property type="entry name" value="Hrt3/FBXO9_C"/>
</dbReference>
<dbReference type="PANTHER" id="PTHR12874:SF9">
    <property type="entry name" value="F-BOX ONLY PROTEIN 48"/>
    <property type="match status" value="1"/>
</dbReference>
<keyword evidence="2" id="KW-0175">Coiled coil</keyword>
<dbReference type="OrthoDB" id="2117972at2759"/>
<dbReference type="InterPro" id="IPR001810">
    <property type="entry name" value="F-box_dom"/>
</dbReference>
<name>A0A8S1PNF1_9CILI</name>
<dbReference type="PANTHER" id="PTHR12874">
    <property type="entry name" value="F-BOX ONLY PROTEIN 48-RELATED"/>
    <property type="match status" value="1"/>
</dbReference>
<comment type="caution">
    <text evidence="4">The sequence shown here is derived from an EMBL/GenBank/DDBJ whole genome shotgun (WGS) entry which is preliminary data.</text>
</comment>
<dbReference type="AlphaFoldDB" id="A0A8S1PNF1"/>
<dbReference type="Pfam" id="PF00646">
    <property type="entry name" value="F-box"/>
    <property type="match status" value="1"/>
</dbReference>
<dbReference type="GO" id="GO:0005737">
    <property type="term" value="C:cytoplasm"/>
    <property type="evidence" value="ECO:0007669"/>
    <property type="project" value="TreeGrafter"/>
</dbReference>
<evidence type="ECO:0000259" key="3">
    <source>
        <dbReference type="PROSITE" id="PS50181"/>
    </source>
</evidence>
<dbReference type="Proteomes" id="UP000692954">
    <property type="component" value="Unassembled WGS sequence"/>
</dbReference>
<dbReference type="EMBL" id="CAJJDN010000082">
    <property type="protein sequence ID" value="CAD8104552.1"/>
    <property type="molecule type" value="Genomic_DNA"/>
</dbReference>
<sequence length="433" mass="52406">MLQTLHQVPKQVLLEFYNLNKLQVQYLYDVLEYNLDSLYRVLQNIKSAELIDKLIEALKQKQQKEGLLKSMTYGNLKELKNFLKQRISFENLISSLEQLNEEEEKQKVQATEVQERQIIQQDSRFLELPLYIHLLVMDYLDPQSLHISRLVCLKMNEIFNNPQISDRFYKKFCQALFDQIETKPVLISPFEKTRKFINDNLHIFEQQLQLINQINHNASQTIWSIWGNTQQKILSFYEIHQQYQSYKDMYDQQLRLNYCGVYAMKEYYIKYGEAQFQQTSAPCYRVEFFRYIRFWRDGTFTMYISSRKLKKQDILEYFRYPEIAVMPKLGVQKQMQIEESFLRGEYRIVLDEVYIIAARQSTTFQYKYKIKNYQNKHPGNVLQLLLGQMHTLGDTYRQDIADQSKKKYFIYKHLEEFRDELQDEQHGWKNVVY</sequence>
<accession>A0A8S1PNF1</accession>
<evidence type="ECO:0000313" key="5">
    <source>
        <dbReference type="Proteomes" id="UP000692954"/>
    </source>
</evidence>
<dbReference type="Pfam" id="PF19270">
    <property type="entry name" value="FBO_C"/>
    <property type="match status" value="1"/>
</dbReference>
<reference evidence="4" key="1">
    <citation type="submission" date="2021-01" db="EMBL/GenBank/DDBJ databases">
        <authorList>
            <consortium name="Genoscope - CEA"/>
            <person name="William W."/>
        </authorList>
    </citation>
    <scope>NUCLEOTIDE SEQUENCE</scope>
</reference>
<proteinExistence type="predicted"/>
<keyword evidence="1" id="KW-0833">Ubl conjugation pathway</keyword>
<dbReference type="GO" id="GO:0019005">
    <property type="term" value="C:SCF ubiquitin ligase complex"/>
    <property type="evidence" value="ECO:0007669"/>
    <property type="project" value="TreeGrafter"/>
</dbReference>
<feature type="coiled-coil region" evidence="2">
    <location>
        <begin position="86"/>
        <end position="116"/>
    </location>
</feature>
<feature type="domain" description="F-box" evidence="3">
    <location>
        <begin position="122"/>
        <end position="172"/>
    </location>
</feature>
<dbReference type="GO" id="GO:0031146">
    <property type="term" value="P:SCF-dependent proteasomal ubiquitin-dependent protein catabolic process"/>
    <property type="evidence" value="ECO:0007669"/>
    <property type="project" value="TreeGrafter"/>
</dbReference>
<protein>
    <recommendedName>
        <fullName evidence="3">F-box domain-containing protein</fullName>
    </recommendedName>
</protein>
<organism evidence="4 5">
    <name type="scientific">Paramecium sonneborni</name>
    <dbReference type="NCBI Taxonomy" id="65129"/>
    <lineage>
        <taxon>Eukaryota</taxon>
        <taxon>Sar</taxon>
        <taxon>Alveolata</taxon>
        <taxon>Ciliophora</taxon>
        <taxon>Intramacronucleata</taxon>
        <taxon>Oligohymenophorea</taxon>
        <taxon>Peniculida</taxon>
        <taxon>Parameciidae</taxon>
        <taxon>Paramecium</taxon>
    </lineage>
</organism>
<gene>
    <name evidence="4" type="ORF">PSON_ATCC_30995.1.T0820175</name>
</gene>
<evidence type="ECO:0000256" key="1">
    <source>
        <dbReference type="ARBA" id="ARBA00022786"/>
    </source>
</evidence>
<dbReference type="PROSITE" id="PS50181">
    <property type="entry name" value="FBOX"/>
    <property type="match status" value="1"/>
</dbReference>
<evidence type="ECO:0000256" key="2">
    <source>
        <dbReference type="SAM" id="Coils"/>
    </source>
</evidence>